<protein>
    <submittedName>
        <fullName evidence="2">Uncharacterized protein</fullName>
    </submittedName>
</protein>
<evidence type="ECO:0000313" key="3">
    <source>
        <dbReference type="Proteomes" id="UP000886520"/>
    </source>
</evidence>
<name>A0A9D4VCK1_ADICA</name>
<dbReference type="AlphaFoldDB" id="A0A9D4VCK1"/>
<comment type="caution">
    <text evidence="2">The sequence shown here is derived from an EMBL/GenBank/DDBJ whole genome shotgun (WGS) entry which is preliminary data.</text>
</comment>
<sequence>MQTGIGGQQLVQEKAVGRAQLQKKALQQAASSPPLLPLNNNGPKGTSGLSSAPTTSHHTSLTTRLTLQLFATLLGSGTQI</sequence>
<proteinExistence type="predicted"/>
<feature type="compositionally biased region" description="Low complexity" evidence="1">
    <location>
        <begin position="24"/>
        <end position="41"/>
    </location>
</feature>
<reference evidence="2" key="1">
    <citation type="submission" date="2021-01" db="EMBL/GenBank/DDBJ databases">
        <title>Adiantum capillus-veneris genome.</title>
        <authorList>
            <person name="Fang Y."/>
            <person name="Liao Q."/>
        </authorList>
    </citation>
    <scope>NUCLEOTIDE SEQUENCE</scope>
    <source>
        <strain evidence="2">H3</strain>
        <tissue evidence="2">Leaf</tissue>
    </source>
</reference>
<feature type="region of interest" description="Disordered" evidence="1">
    <location>
        <begin position="24"/>
        <end position="58"/>
    </location>
</feature>
<gene>
    <name evidence="2" type="ORF">GOP47_0000184</name>
</gene>
<organism evidence="2 3">
    <name type="scientific">Adiantum capillus-veneris</name>
    <name type="common">Maidenhair fern</name>
    <dbReference type="NCBI Taxonomy" id="13818"/>
    <lineage>
        <taxon>Eukaryota</taxon>
        <taxon>Viridiplantae</taxon>
        <taxon>Streptophyta</taxon>
        <taxon>Embryophyta</taxon>
        <taxon>Tracheophyta</taxon>
        <taxon>Polypodiopsida</taxon>
        <taxon>Polypodiidae</taxon>
        <taxon>Polypodiales</taxon>
        <taxon>Pteridineae</taxon>
        <taxon>Pteridaceae</taxon>
        <taxon>Vittarioideae</taxon>
        <taxon>Adiantum</taxon>
    </lineage>
</organism>
<feature type="compositionally biased region" description="Low complexity" evidence="1">
    <location>
        <begin position="49"/>
        <end position="58"/>
    </location>
</feature>
<keyword evidence="3" id="KW-1185">Reference proteome</keyword>
<dbReference type="Proteomes" id="UP000886520">
    <property type="component" value="Chromosome 1"/>
</dbReference>
<evidence type="ECO:0000256" key="1">
    <source>
        <dbReference type="SAM" id="MobiDB-lite"/>
    </source>
</evidence>
<evidence type="ECO:0000313" key="2">
    <source>
        <dbReference type="EMBL" id="KAI5084015.1"/>
    </source>
</evidence>
<accession>A0A9D4VCK1</accession>
<dbReference type="EMBL" id="JABFUD020000001">
    <property type="protein sequence ID" value="KAI5084015.1"/>
    <property type="molecule type" value="Genomic_DNA"/>
</dbReference>